<dbReference type="Proteomes" id="UP000558488">
    <property type="component" value="Unassembled WGS sequence"/>
</dbReference>
<evidence type="ECO:0000313" key="2">
    <source>
        <dbReference type="Proteomes" id="UP000558488"/>
    </source>
</evidence>
<comment type="caution">
    <text evidence="1">The sequence shown here is derived from an EMBL/GenBank/DDBJ whole genome shotgun (WGS) entry which is preliminary data.</text>
</comment>
<reference evidence="1 2" key="1">
    <citation type="journal article" date="2020" name="Nature">
        <title>Six reference-quality genomes reveal evolution of bat adaptations.</title>
        <authorList>
            <person name="Jebb D."/>
            <person name="Huang Z."/>
            <person name="Pippel M."/>
            <person name="Hughes G.M."/>
            <person name="Lavrichenko K."/>
            <person name="Devanna P."/>
            <person name="Winkler S."/>
            <person name="Jermiin L.S."/>
            <person name="Skirmuntt E.C."/>
            <person name="Katzourakis A."/>
            <person name="Burkitt-Gray L."/>
            <person name="Ray D.A."/>
            <person name="Sullivan K.A.M."/>
            <person name="Roscito J.G."/>
            <person name="Kirilenko B.M."/>
            <person name="Davalos L.M."/>
            <person name="Corthals A.P."/>
            <person name="Power M.L."/>
            <person name="Jones G."/>
            <person name="Ransome R.D."/>
            <person name="Dechmann D.K.N."/>
            <person name="Locatelli A.G."/>
            <person name="Puechmaille S.J."/>
            <person name="Fedrigo O."/>
            <person name="Jarvis E.D."/>
            <person name="Hiller M."/>
            <person name="Vernes S.C."/>
            <person name="Myers E.W."/>
            <person name="Teeling E.C."/>
        </authorList>
    </citation>
    <scope>NUCLEOTIDE SEQUENCE [LARGE SCALE GENOMIC DNA]</scope>
    <source>
        <strain evidence="1">MPipKuh1</strain>
        <tissue evidence="1">Flight muscle</tissue>
    </source>
</reference>
<dbReference type="EMBL" id="JACAGB010000015">
    <property type="protein sequence ID" value="KAF6322517.1"/>
    <property type="molecule type" value="Genomic_DNA"/>
</dbReference>
<protein>
    <submittedName>
        <fullName evidence="1">Uncharacterized protein</fullName>
    </submittedName>
</protein>
<proteinExistence type="predicted"/>
<accession>A0A7J7VBG1</accession>
<keyword evidence="2" id="KW-1185">Reference proteome</keyword>
<sequence length="126" mass="14171">MSSVWANVNYARQMYITTTCQEPPVCKQSPASLWRERASNPNAERAPTHPPRCKTGPACLFAECPGLQAPAPWARLLCLSPAPHCTYMFPVNSHRNRNCPGVESHTWRWHKGYICTLGFLRMLSTG</sequence>
<gene>
    <name evidence="1" type="ORF">mPipKuh1_008515</name>
</gene>
<name>A0A7J7VBG1_PIPKU</name>
<organism evidence="1 2">
    <name type="scientific">Pipistrellus kuhlii</name>
    <name type="common">Kuhl's pipistrelle</name>
    <dbReference type="NCBI Taxonomy" id="59472"/>
    <lineage>
        <taxon>Eukaryota</taxon>
        <taxon>Metazoa</taxon>
        <taxon>Chordata</taxon>
        <taxon>Craniata</taxon>
        <taxon>Vertebrata</taxon>
        <taxon>Euteleostomi</taxon>
        <taxon>Mammalia</taxon>
        <taxon>Eutheria</taxon>
        <taxon>Laurasiatheria</taxon>
        <taxon>Chiroptera</taxon>
        <taxon>Yangochiroptera</taxon>
        <taxon>Vespertilionidae</taxon>
        <taxon>Pipistrellus</taxon>
    </lineage>
</organism>
<evidence type="ECO:0000313" key="1">
    <source>
        <dbReference type="EMBL" id="KAF6322517.1"/>
    </source>
</evidence>
<dbReference type="AlphaFoldDB" id="A0A7J7VBG1"/>